<accession>A0ACC0NDD9</accession>
<evidence type="ECO:0000313" key="1">
    <source>
        <dbReference type="EMBL" id="KAI8551099.1"/>
    </source>
</evidence>
<name>A0ACC0NDD9_RHOML</name>
<reference evidence="1" key="1">
    <citation type="submission" date="2022-02" db="EMBL/GenBank/DDBJ databases">
        <title>Plant Genome Project.</title>
        <authorList>
            <person name="Zhang R.-G."/>
        </authorList>
    </citation>
    <scope>NUCLEOTIDE SEQUENCE</scope>
    <source>
        <strain evidence="1">AT1</strain>
    </source>
</reference>
<gene>
    <name evidence="1" type="ORF">RHMOL_Rhmol06G0158600</name>
</gene>
<dbReference type="Proteomes" id="UP001062846">
    <property type="component" value="Chromosome 6"/>
</dbReference>
<dbReference type="EMBL" id="CM046393">
    <property type="protein sequence ID" value="KAI8551099.1"/>
    <property type="molecule type" value="Genomic_DNA"/>
</dbReference>
<comment type="caution">
    <text evidence="1">The sequence shown here is derived from an EMBL/GenBank/DDBJ whole genome shotgun (WGS) entry which is preliminary data.</text>
</comment>
<organism evidence="1 2">
    <name type="scientific">Rhododendron molle</name>
    <name type="common">Chinese azalea</name>
    <name type="synonym">Azalea mollis</name>
    <dbReference type="NCBI Taxonomy" id="49168"/>
    <lineage>
        <taxon>Eukaryota</taxon>
        <taxon>Viridiplantae</taxon>
        <taxon>Streptophyta</taxon>
        <taxon>Embryophyta</taxon>
        <taxon>Tracheophyta</taxon>
        <taxon>Spermatophyta</taxon>
        <taxon>Magnoliopsida</taxon>
        <taxon>eudicotyledons</taxon>
        <taxon>Gunneridae</taxon>
        <taxon>Pentapetalae</taxon>
        <taxon>asterids</taxon>
        <taxon>Ericales</taxon>
        <taxon>Ericaceae</taxon>
        <taxon>Ericoideae</taxon>
        <taxon>Rhodoreae</taxon>
        <taxon>Rhododendron</taxon>
    </lineage>
</organism>
<sequence>MGDKELSILVSLENWMILSSGHMEKMTNSFGYDKELSARRTQVPDELLKLDITFTEKFKLSAVICQEEQMVDNFYGIKSDERQAYAEAILSGIVFGESSLIDEIFRCGGVASGHCCFCTYLTVSAYYFWVVQLLFLHLAQSSSGYFCSVMFDNFSLKHDVSVVYNVVSTVPKLECYFLKFTRLFSAISEV</sequence>
<proteinExistence type="predicted"/>
<keyword evidence="2" id="KW-1185">Reference proteome</keyword>
<evidence type="ECO:0000313" key="2">
    <source>
        <dbReference type="Proteomes" id="UP001062846"/>
    </source>
</evidence>
<protein>
    <submittedName>
        <fullName evidence="1">Uncharacterized protein</fullName>
    </submittedName>
</protein>